<dbReference type="FunFam" id="1.10.10.10:FF:000322">
    <property type="entry name" value="Probable disease resistance protein At1g63360"/>
    <property type="match status" value="1"/>
</dbReference>
<dbReference type="InterPro" id="IPR044974">
    <property type="entry name" value="Disease_R_plants"/>
</dbReference>
<dbReference type="InterPro" id="IPR036388">
    <property type="entry name" value="WH-like_DNA-bd_sf"/>
</dbReference>
<dbReference type="PANTHER" id="PTHR23155">
    <property type="entry name" value="DISEASE RESISTANCE PROTEIN RP"/>
    <property type="match status" value="1"/>
</dbReference>
<reference evidence="4 5" key="1">
    <citation type="submission" date="2019-11" db="EMBL/GenBank/DDBJ databases">
        <title>Whole genome sequence of Oryza granulata.</title>
        <authorList>
            <person name="Li W."/>
        </authorList>
    </citation>
    <scope>NUCLEOTIDE SEQUENCE [LARGE SCALE GENOMIC DNA]</scope>
    <source>
        <strain evidence="5">cv. Menghai</strain>
        <tissue evidence="4">Leaf</tissue>
    </source>
</reference>
<dbReference type="AlphaFoldDB" id="A0A6G1EBQ9"/>
<evidence type="ECO:0000256" key="2">
    <source>
        <dbReference type="ARBA" id="ARBA00022821"/>
    </source>
</evidence>
<keyword evidence="2" id="KW-0611">Plant defense</keyword>
<dbReference type="OrthoDB" id="675885at2759"/>
<evidence type="ECO:0000259" key="3">
    <source>
        <dbReference type="Pfam" id="PF23559"/>
    </source>
</evidence>
<dbReference type="GO" id="GO:0009626">
    <property type="term" value="P:plant-type hypersensitive response"/>
    <property type="evidence" value="ECO:0007669"/>
    <property type="project" value="UniProtKB-ARBA"/>
</dbReference>
<dbReference type="InterPro" id="IPR058922">
    <property type="entry name" value="WHD_DRP"/>
</dbReference>
<dbReference type="EMBL" id="SPHZ02000004">
    <property type="protein sequence ID" value="KAF0922026.1"/>
    <property type="molecule type" value="Genomic_DNA"/>
</dbReference>
<evidence type="ECO:0000313" key="5">
    <source>
        <dbReference type="Proteomes" id="UP000479710"/>
    </source>
</evidence>
<keyword evidence="5" id="KW-1185">Reference proteome</keyword>
<name>A0A6G1EBQ9_9ORYZ</name>
<proteinExistence type="predicted"/>
<keyword evidence="1" id="KW-0677">Repeat</keyword>
<dbReference type="GO" id="GO:0042742">
    <property type="term" value="P:defense response to bacterium"/>
    <property type="evidence" value="ECO:0007669"/>
    <property type="project" value="UniProtKB-ARBA"/>
</dbReference>
<dbReference type="Gene3D" id="1.10.10.10">
    <property type="entry name" value="Winged helix-like DNA-binding domain superfamily/Winged helix DNA-binding domain"/>
    <property type="match status" value="1"/>
</dbReference>
<accession>A0A6G1EBQ9</accession>
<dbReference type="PANTHER" id="PTHR23155:SF1224">
    <property type="entry name" value="OS09G0272900 PROTEIN"/>
    <property type="match status" value="1"/>
</dbReference>
<dbReference type="Pfam" id="PF23559">
    <property type="entry name" value="WHD_DRP"/>
    <property type="match status" value="1"/>
</dbReference>
<protein>
    <recommendedName>
        <fullName evidence="3">Disease resistance protein winged helix domain-containing protein</fullName>
    </recommendedName>
</protein>
<dbReference type="GO" id="GO:0002758">
    <property type="term" value="P:innate immune response-activating signaling pathway"/>
    <property type="evidence" value="ECO:0007669"/>
    <property type="project" value="UniProtKB-ARBA"/>
</dbReference>
<organism evidence="4 5">
    <name type="scientific">Oryza meyeriana var. granulata</name>
    <dbReference type="NCBI Taxonomy" id="110450"/>
    <lineage>
        <taxon>Eukaryota</taxon>
        <taxon>Viridiplantae</taxon>
        <taxon>Streptophyta</taxon>
        <taxon>Embryophyta</taxon>
        <taxon>Tracheophyta</taxon>
        <taxon>Spermatophyta</taxon>
        <taxon>Magnoliopsida</taxon>
        <taxon>Liliopsida</taxon>
        <taxon>Poales</taxon>
        <taxon>Poaceae</taxon>
        <taxon>BOP clade</taxon>
        <taxon>Oryzoideae</taxon>
        <taxon>Oryzeae</taxon>
        <taxon>Oryzinae</taxon>
        <taxon>Oryza</taxon>
        <taxon>Oryza meyeriana</taxon>
    </lineage>
</organism>
<comment type="caution">
    <text evidence="4">The sequence shown here is derived from an EMBL/GenBank/DDBJ whole genome shotgun (WGS) entry which is preliminary data.</text>
</comment>
<feature type="domain" description="Disease resistance protein winged helix" evidence="3">
    <location>
        <begin position="88"/>
        <end position="157"/>
    </location>
</feature>
<evidence type="ECO:0000256" key="1">
    <source>
        <dbReference type="ARBA" id="ARBA00022737"/>
    </source>
</evidence>
<dbReference type="Proteomes" id="UP000479710">
    <property type="component" value="Unassembled WGS sequence"/>
</dbReference>
<sequence length="188" mass="20655">MKADRVVNVECLKPDDAWTLFEMNATASTVASHPAIAGLAREVAAERRHLHEITGMEEENAGMLRVLKVSYDYLPTATMQECFLTCCLWPEDFSIKREKLVECWLGLGLIAGSGSIDDDVDTGTRIITVLKDVRLLESDGDGGGTQGVRIHDMIRDMSIWIASECGATRNKWLVRAAVGIKTAAKSRS</sequence>
<gene>
    <name evidence="4" type="ORF">E2562_023986</name>
</gene>
<evidence type="ECO:0000313" key="4">
    <source>
        <dbReference type="EMBL" id="KAF0922026.1"/>
    </source>
</evidence>